<feature type="region of interest" description="Disordered" evidence="1">
    <location>
        <begin position="1"/>
        <end position="37"/>
    </location>
</feature>
<dbReference type="AlphaFoldDB" id="A0A9P6EGV4"/>
<feature type="compositionally biased region" description="Low complexity" evidence="1">
    <location>
        <begin position="279"/>
        <end position="316"/>
    </location>
</feature>
<feature type="compositionally biased region" description="Low complexity" evidence="1">
    <location>
        <begin position="231"/>
        <end position="241"/>
    </location>
</feature>
<feature type="region of interest" description="Disordered" evidence="1">
    <location>
        <begin position="279"/>
        <end position="359"/>
    </location>
</feature>
<feature type="compositionally biased region" description="Low complexity" evidence="1">
    <location>
        <begin position="328"/>
        <end position="359"/>
    </location>
</feature>
<name>A0A9P6EGV4_9AGAR</name>
<feature type="region of interest" description="Disordered" evidence="1">
    <location>
        <begin position="111"/>
        <end position="144"/>
    </location>
</feature>
<comment type="caution">
    <text evidence="2">The sequence shown here is derived from an EMBL/GenBank/DDBJ whole genome shotgun (WGS) entry which is preliminary data.</text>
</comment>
<evidence type="ECO:0000313" key="2">
    <source>
        <dbReference type="EMBL" id="KAF9528861.1"/>
    </source>
</evidence>
<organism evidence="2 3">
    <name type="scientific">Crepidotus variabilis</name>
    <dbReference type="NCBI Taxonomy" id="179855"/>
    <lineage>
        <taxon>Eukaryota</taxon>
        <taxon>Fungi</taxon>
        <taxon>Dikarya</taxon>
        <taxon>Basidiomycota</taxon>
        <taxon>Agaricomycotina</taxon>
        <taxon>Agaricomycetes</taxon>
        <taxon>Agaricomycetidae</taxon>
        <taxon>Agaricales</taxon>
        <taxon>Agaricineae</taxon>
        <taxon>Crepidotaceae</taxon>
        <taxon>Crepidotus</taxon>
    </lineage>
</organism>
<evidence type="ECO:0000313" key="3">
    <source>
        <dbReference type="Proteomes" id="UP000807306"/>
    </source>
</evidence>
<dbReference type="OrthoDB" id="3187054at2759"/>
<keyword evidence="3" id="KW-1185">Reference proteome</keyword>
<feature type="region of interest" description="Disordered" evidence="1">
    <location>
        <begin position="70"/>
        <end position="92"/>
    </location>
</feature>
<reference evidence="2" key="1">
    <citation type="submission" date="2020-11" db="EMBL/GenBank/DDBJ databases">
        <authorList>
            <consortium name="DOE Joint Genome Institute"/>
            <person name="Ahrendt S."/>
            <person name="Riley R."/>
            <person name="Andreopoulos W."/>
            <person name="Labutti K."/>
            <person name="Pangilinan J."/>
            <person name="Ruiz-Duenas F.J."/>
            <person name="Barrasa J.M."/>
            <person name="Sanchez-Garcia M."/>
            <person name="Camarero S."/>
            <person name="Miyauchi S."/>
            <person name="Serrano A."/>
            <person name="Linde D."/>
            <person name="Babiker R."/>
            <person name="Drula E."/>
            <person name="Ayuso-Fernandez I."/>
            <person name="Pacheco R."/>
            <person name="Padilla G."/>
            <person name="Ferreira P."/>
            <person name="Barriuso J."/>
            <person name="Kellner H."/>
            <person name="Castanera R."/>
            <person name="Alfaro M."/>
            <person name="Ramirez L."/>
            <person name="Pisabarro A.G."/>
            <person name="Kuo A."/>
            <person name="Tritt A."/>
            <person name="Lipzen A."/>
            <person name="He G."/>
            <person name="Yan M."/>
            <person name="Ng V."/>
            <person name="Cullen D."/>
            <person name="Martin F."/>
            <person name="Rosso M.-N."/>
            <person name="Henrissat B."/>
            <person name="Hibbett D."/>
            <person name="Martinez A.T."/>
            <person name="Grigoriev I.V."/>
        </authorList>
    </citation>
    <scope>NUCLEOTIDE SEQUENCE</scope>
    <source>
        <strain evidence="2">CBS 506.95</strain>
    </source>
</reference>
<evidence type="ECO:0000256" key="1">
    <source>
        <dbReference type="SAM" id="MobiDB-lite"/>
    </source>
</evidence>
<feature type="compositionally biased region" description="Low complexity" evidence="1">
    <location>
        <begin position="194"/>
        <end position="203"/>
    </location>
</feature>
<gene>
    <name evidence="2" type="ORF">CPB83DRAFT_853865</name>
</gene>
<feature type="compositionally biased region" description="Low complexity" evidence="1">
    <location>
        <begin position="124"/>
        <end position="141"/>
    </location>
</feature>
<accession>A0A9P6EGV4</accession>
<dbReference type="EMBL" id="MU157850">
    <property type="protein sequence ID" value="KAF9528861.1"/>
    <property type="molecule type" value="Genomic_DNA"/>
</dbReference>
<dbReference type="Proteomes" id="UP000807306">
    <property type="component" value="Unassembled WGS sequence"/>
</dbReference>
<feature type="compositionally biased region" description="Basic residues" evidence="1">
    <location>
        <begin position="215"/>
        <end position="225"/>
    </location>
</feature>
<proteinExistence type="predicted"/>
<protein>
    <submittedName>
        <fullName evidence="2">Uncharacterized protein</fullName>
    </submittedName>
</protein>
<sequence length="359" mass="38596">MSPRPILKRSTPETAIHHQSSAQRPHGVHFPPSPSLTRTFHVDSKHVYDRSPIVVTPNSCALPARGCPGHTYFDEPTSPSSSTRRPSRKPRDYHPRALAFASDAVPQLIPDLSSESDESDGPISLSSSSSTSSTSSTSSSSGVMFGPHGLPANLASIKTTTMGLSMNRDMHTHGYAPVDADEDTHAQHALAFLPYSPSSPYPYEDSETLGAKGMEKHRRRRPSRERRHESMSSSTTTTNGSSRERERDSYRIPSGEVQTQECGFALAFSNLAISATTAYPSSPSTYSPSAYSPSTYSPSTPTYYPSAPSYMSSSPSTPTPSPKKRTSSRSSSRRSNPLPTSFGSGGFSSMSDDGCLGGF</sequence>
<feature type="region of interest" description="Disordered" evidence="1">
    <location>
        <begin position="193"/>
        <end position="256"/>
    </location>
</feature>